<evidence type="ECO:0000313" key="1">
    <source>
        <dbReference type="EMBL" id="MPC12779.1"/>
    </source>
</evidence>
<dbReference type="EMBL" id="VSRR010000236">
    <property type="protein sequence ID" value="MPC12779.1"/>
    <property type="molecule type" value="Genomic_DNA"/>
</dbReference>
<sequence length="77" mass="8185">MMYRIRVGLGCAGVGGVGQQGDLGTAARMLRHMGFRVAVCGACHQGRPDSPSITTTTTTTTALAKITRYCPVQVSWR</sequence>
<keyword evidence="2" id="KW-1185">Reference proteome</keyword>
<reference evidence="1 2" key="1">
    <citation type="submission" date="2019-05" db="EMBL/GenBank/DDBJ databases">
        <title>Another draft genome of Portunus trituberculatus and its Hox gene families provides insights of decapod evolution.</title>
        <authorList>
            <person name="Jeong J.-H."/>
            <person name="Song I."/>
            <person name="Kim S."/>
            <person name="Choi T."/>
            <person name="Kim D."/>
            <person name="Ryu S."/>
            <person name="Kim W."/>
        </authorList>
    </citation>
    <scope>NUCLEOTIDE SEQUENCE [LARGE SCALE GENOMIC DNA]</scope>
    <source>
        <tissue evidence="1">Muscle</tissue>
    </source>
</reference>
<gene>
    <name evidence="1" type="ORF">E2C01_005486</name>
</gene>
<name>A0A5B7CTP2_PORTR</name>
<proteinExistence type="predicted"/>
<protein>
    <submittedName>
        <fullName evidence="1">Uncharacterized protein</fullName>
    </submittedName>
</protein>
<accession>A0A5B7CTP2</accession>
<dbReference type="AlphaFoldDB" id="A0A5B7CTP2"/>
<comment type="caution">
    <text evidence="1">The sequence shown here is derived from an EMBL/GenBank/DDBJ whole genome shotgun (WGS) entry which is preliminary data.</text>
</comment>
<evidence type="ECO:0000313" key="2">
    <source>
        <dbReference type="Proteomes" id="UP000324222"/>
    </source>
</evidence>
<organism evidence="1 2">
    <name type="scientific">Portunus trituberculatus</name>
    <name type="common">Swimming crab</name>
    <name type="synonym">Neptunus trituberculatus</name>
    <dbReference type="NCBI Taxonomy" id="210409"/>
    <lineage>
        <taxon>Eukaryota</taxon>
        <taxon>Metazoa</taxon>
        <taxon>Ecdysozoa</taxon>
        <taxon>Arthropoda</taxon>
        <taxon>Crustacea</taxon>
        <taxon>Multicrustacea</taxon>
        <taxon>Malacostraca</taxon>
        <taxon>Eumalacostraca</taxon>
        <taxon>Eucarida</taxon>
        <taxon>Decapoda</taxon>
        <taxon>Pleocyemata</taxon>
        <taxon>Brachyura</taxon>
        <taxon>Eubrachyura</taxon>
        <taxon>Portunoidea</taxon>
        <taxon>Portunidae</taxon>
        <taxon>Portuninae</taxon>
        <taxon>Portunus</taxon>
    </lineage>
</organism>
<dbReference type="Proteomes" id="UP000324222">
    <property type="component" value="Unassembled WGS sequence"/>
</dbReference>